<dbReference type="EMBL" id="DF973562">
    <property type="protein sequence ID" value="GAU34635.1"/>
    <property type="molecule type" value="Genomic_DNA"/>
</dbReference>
<dbReference type="Proteomes" id="UP000242715">
    <property type="component" value="Unassembled WGS sequence"/>
</dbReference>
<dbReference type="Pfam" id="PF25597">
    <property type="entry name" value="SH3_retrovirus"/>
    <property type="match status" value="1"/>
</dbReference>
<dbReference type="Gene3D" id="3.60.20.10">
    <property type="entry name" value="Glutamine Phosphoribosylpyrophosphate, subunit 1, domain 1"/>
    <property type="match status" value="1"/>
</dbReference>
<feature type="region of interest" description="Disordered" evidence="1">
    <location>
        <begin position="229"/>
        <end position="284"/>
    </location>
</feature>
<dbReference type="PANTHER" id="PTHR11439:SF442">
    <property type="entry name" value="CYSTEINE-RICH RLK (RECEPTOR-LIKE PROTEIN KINASE) 8"/>
    <property type="match status" value="1"/>
</dbReference>
<dbReference type="Pfam" id="PF10584">
    <property type="entry name" value="Proteasome_A_N"/>
    <property type="match status" value="1"/>
</dbReference>
<name>A0A2Z6NFE3_TRISU</name>
<keyword evidence="4" id="KW-1185">Reference proteome</keyword>
<dbReference type="SUPFAM" id="SSF56235">
    <property type="entry name" value="N-terminal nucleophile aminohydrolases (Ntn hydrolases)"/>
    <property type="match status" value="1"/>
</dbReference>
<dbReference type="CDD" id="cd09272">
    <property type="entry name" value="RNase_HI_RT_Ty1"/>
    <property type="match status" value="1"/>
</dbReference>
<proteinExistence type="predicted"/>
<evidence type="ECO:0000259" key="2">
    <source>
        <dbReference type="PROSITE" id="PS00388"/>
    </source>
</evidence>
<evidence type="ECO:0000313" key="3">
    <source>
        <dbReference type="EMBL" id="GAU34635.1"/>
    </source>
</evidence>
<dbReference type="AlphaFoldDB" id="A0A2Z6NFE3"/>
<gene>
    <name evidence="3" type="ORF">TSUD_394260</name>
</gene>
<accession>A0A2Z6NFE3</accession>
<protein>
    <recommendedName>
        <fullName evidence="2">Proteasome alpha-type subunits domain-containing protein</fullName>
    </recommendedName>
</protein>
<dbReference type="InterPro" id="IPR000426">
    <property type="entry name" value="Proteasome_asu_N"/>
</dbReference>
<feature type="region of interest" description="Disordered" evidence="1">
    <location>
        <begin position="120"/>
        <end position="139"/>
    </location>
</feature>
<dbReference type="GO" id="GO:0006511">
    <property type="term" value="P:ubiquitin-dependent protein catabolic process"/>
    <property type="evidence" value="ECO:0007669"/>
    <property type="project" value="InterPro"/>
</dbReference>
<feature type="domain" description="Proteasome alpha-type subunits" evidence="2">
    <location>
        <begin position="4"/>
        <end position="26"/>
    </location>
</feature>
<dbReference type="PROSITE" id="PS00388">
    <property type="entry name" value="PROTEASOME_ALPHA_1"/>
    <property type="match status" value="1"/>
</dbReference>
<dbReference type="InterPro" id="IPR057670">
    <property type="entry name" value="SH3_retrovirus"/>
</dbReference>
<evidence type="ECO:0000256" key="1">
    <source>
        <dbReference type="SAM" id="MobiDB-lite"/>
    </source>
</evidence>
<dbReference type="SMART" id="SM00948">
    <property type="entry name" value="Proteasome_A_N"/>
    <property type="match status" value="1"/>
</dbReference>
<dbReference type="Pfam" id="PF07727">
    <property type="entry name" value="RVT_2"/>
    <property type="match status" value="1"/>
</dbReference>
<dbReference type="PANTHER" id="PTHR11439">
    <property type="entry name" value="GAG-POL-RELATED RETROTRANSPOSON"/>
    <property type="match status" value="1"/>
</dbReference>
<sequence>MARNDRAITVFSPDGHLFQVEYALEAVRKGNAVVGVHGTDIVVLGVEKKSTSKLQNSRLGVETKTDDKIIPRIFVGYGDEKFGYKLREPEKRVIIESIGGDLDEDLRVDDELAIEDGDDDEYVEDGEQSPTSRHMSSNREYRAIHLKKFDAKAYKGIFIGYSKRSKAYRVYNSATHKVEETMHIKFDDKQPDKVSKLVENFSDLQLPEDDDSEPEETSEPPQSILEAVNSSPETLDSKDHSAPERIITSPNRVEQPKHTFKYKSSHPKELILGNKDSPRKTRSSFRNEDSLFGLISLVEPRTIDEALADDAWIVAMQEELNQFERNEDEFEMSMMGELKFLLGIQINQNKNGTYIHQTKYTKEHLKKFNMEDSKPMSTPMHPTSSLSKDESEGKVDQKIYRDPRESHFTAVKRIFRYLKGTANLGLFYKKSNDYKLIGFCDADYSRDKIERKSTSGNCPFVGENLISWASKRQTTIALSTAEAEYISAAKCCTQLLWMKYQLEDYKGLRGVQKLKDVQRPTRVQRLSDSHKFIRSKGNSQSSEGYIKYNLSSLMTCSKTAKVKLLCKGRRDFTQRIFNIYSCPSCNRNFSNVSMSFSTHINMPKKELKTSAQH</sequence>
<feature type="region of interest" description="Disordered" evidence="1">
    <location>
        <begin position="372"/>
        <end position="395"/>
    </location>
</feature>
<dbReference type="OrthoDB" id="1408760at2759"/>
<organism evidence="3 4">
    <name type="scientific">Trifolium subterraneum</name>
    <name type="common">Subterranean clover</name>
    <dbReference type="NCBI Taxonomy" id="3900"/>
    <lineage>
        <taxon>Eukaryota</taxon>
        <taxon>Viridiplantae</taxon>
        <taxon>Streptophyta</taxon>
        <taxon>Embryophyta</taxon>
        <taxon>Tracheophyta</taxon>
        <taxon>Spermatophyta</taxon>
        <taxon>Magnoliopsida</taxon>
        <taxon>eudicotyledons</taxon>
        <taxon>Gunneridae</taxon>
        <taxon>Pentapetalae</taxon>
        <taxon>rosids</taxon>
        <taxon>fabids</taxon>
        <taxon>Fabales</taxon>
        <taxon>Fabaceae</taxon>
        <taxon>Papilionoideae</taxon>
        <taxon>50 kb inversion clade</taxon>
        <taxon>NPAAA clade</taxon>
        <taxon>Hologalegina</taxon>
        <taxon>IRL clade</taxon>
        <taxon>Trifolieae</taxon>
        <taxon>Trifolium</taxon>
    </lineage>
</organism>
<dbReference type="InterPro" id="IPR029055">
    <property type="entry name" value="Ntn_hydrolases_N"/>
</dbReference>
<reference evidence="4" key="1">
    <citation type="journal article" date="2017" name="Front. Plant Sci.">
        <title>Climate Clever Clovers: New Paradigm to Reduce the Environmental Footprint of Ruminants by Breeding Low Methanogenic Forages Utilizing Haplotype Variation.</title>
        <authorList>
            <person name="Kaur P."/>
            <person name="Appels R."/>
            <person name="Bayer P.E."/>
            <person name="Keeble-Gagnere G."/>
            <person name="Wang J."/>
            <person name="Hirakawa H."/>
            <person name="Shirasawa K."/>
            <person name="Vercoe P."/>
            <person name="Stefanova K."/>
            <person name="Durmic Z."/>
            <person name="Nichols P."/>
            <person name="Revell C."/>
            <person name="Isobe S.N."/>
            <person name="Edwards D."/>
            <person name="Erskine W."/>
        </authorList>
    </citation>
    <scope>NUCLEOTIDE SEQUENCE [LARGE SCALE GENOMIC DNA]</scope>
    <source>
        <strain evidence="4">cv. Daliak</strain>
    </source>
</reference>
<dbReference type="InterPro" id="IPR013103">
    <property type="entry name" value="RVT_2"/>
</dbReference>
<evidence type="ECO:0000313" key="4">
    <source>
        <dbReference type="Proteomes" id="UP000242715"/>
    </source>
</evidence>
<dbReference type="GO" id="GO:0019773">
    <property type="term" value="C:proteasome core complex, alpha-subunit complex"/>
    <property type="evidence" value="ECO:0007669"/>
    <property type="project" value="InterPro"/>
</dbReference>